<evidence type="ECO:0000313" key="18">
    <source>
        <dbReference type="Proteomes" id="UP000590460"/>
    </source>
</evidence>
<sequence length="277" mass="28916">MVNETPQVMTIAGTDSSGGAGMTADLNTFAAHGIYGANVVVSITAQNTQGVRQVQMITPDMVMAQLQAVADDLAIRAVKTGMLGDADTVHTVAKALQQFDFGPLILDPVMVAKGGAQLLSDAAVEAVRTALMPLATLITPNIPEAEVLTGMTIQTPDDIMAAADKLHAFGTQNILIKGGHGDAPVVMDYVRLASGAHFWMKTTRFDTQRTHGTGDTISAAITAQLGLGLDLKSAIIAGKAYVDATIRDGILVGHGYGPLNHLAVVTAQNQPEVYDDI</sequence>
<keyword evidence="10 17" id="KW-0418">Kinase</keyword>
<proteinExistence type="inferred from homology"/>
<dbReference type="InterPro" id="IPR013749">
    <property type="entry name" value="PM/HMP-P_kinase-1"/>
</dbReference>
<evidence type="ECO:0000313" key="17">
    <source>
        <dbReference type="EMBL" id="NKZ18918.1"/>
    </source>
</evidence>
<dbReference type="GO" id="GO:0009228">
    <property type="term" value="P:thiamine biosynthetic process"/>
    <property type="evidence" value="ECO:0007669"/>
    <property type="project" value="UniProtKB-KW"/>
</dbReference>
<dbReference type="GO" id="GO:0008902">
    <property type="term" value="F:hydroxymethylpyrimidine kinase activity"/>
    <property type="evidence" value="ECO:0007669"/>
    <property type="project" value="UniProtKB-EC"/>
</dbReference>
<dbReference type="FunFam" id="3.40.1190.20:FF:000003">
    <property type="entry name" value="Phosphomethylpyrimidine kinase ThiD"/>
    <property type="match status" value="1"/>
</dbReference>
<organism evidence="17 18">
    <name type="scientific">Leuconostoc holzapfelii</name>
    <dbReference type="NCBI Taxonomy" id="434464"/>
    <lineage>
        <taxon>Bacteria</taxon>
        <taxon>Bacillati</taxon>
        <taxon>Bacillota</taxon>
        <taxon>Bacilli</taxon>
        <taxon>Lactobacillales</taxon>
        <taxon>Lactobacillaceae</taxon>
        <taxon>Leuconostoc</taxon>
    </lineage>
</organism>
<dbReference type="Gene3D" id="3.40.1190.20">
    <property type="match status" value="1"/>
</dbReference>
<evidence type="ECO:0000259" key="16">
    <source>
        <dbReference type="Pfam" id="PF08543"/>
    </source>
</evidence>
<dbReference type="EMBL" id="JAAXPO010000007">
    <property type="protein sequence ID" value="NKZ18918.1"/>
    <property type="molecule type" value="Genomic_DNA"/>
</dbReference>
<evidence type="ECO:0000256" key="13">
    <source>
        <dbReference type="ARBA" id="ARBA00037917"/>
    </source>
</evidence>
<evidence type="ECO:0000256" key="15">
    <source>
        <dbReference type="ARBA" id="ARBA00043176"/>
    </source>
</evidence>
<evidence type="ECO:0000256" key="12">
    <source>
        <dbReference type="ARBA" id="ARBA00022977"/>
    </source>
</evidence>
<comment type="pathway">
    <text evidence="13">Cofactor biosynthesis; thiamine diphosphate biosynthesis; 4-amino-2-methyl-5-diphosphomethylpyrimidine from 5-amino-1-(5-phospho-D-ribosyl)imidazole: step 2/3.</text>
</comment>
<evidence type="ECO:0000256" key="10">
    <source>
        <dbReference type="ARBA" id="ARBA00022777"/>
    </source>
</evidence>
<evidence type="ECO:0000256" key="11">
    <source>
        <dbReference type="ARBA" id="ARBA00022840"/>
    </source>
</evidence>
<comment type="pathway">
    <text evidence="3">Cofactor biosynthesis; thiamine diphosphate biosynthesis; 4-amino-2-methyl-5-diphosphomethylpyrimidine from 5-amino-1-(5-phospho-D-ribosyl)imidazole: step 3/3.</text>
</comment>
<dbReference type="Pfam" id="PF08543">
    <property type="entry name" value="Phos_pyr_kin"/>
    <property type="match status" value="1"/>
</dbReference>
<dbReference type="GO" id="GO:0005829">
    <property type="term" value="C:cytosol"/>
    <property type="evidence" value="ECO:0007669"/>
    <property type="project" value="TreeGrafter"/>
</dbReference>
<comment type="catalytic activity">
    <reaction evidence="2">
        <text>4-amino-2-methyl-5-(phosphooxymethyl)pyrimidine + ATP = 4-amino-2-methyl-5-(diphosphooxymethyl)pyrimidine + ADP</text>
        <dbReference type="Rhea" id="RHEA:19893"/>
        <dbReference type="ChEBI" id="CHEBI:30616"/>
        <dbReference type="ChEBI" id="CHEBI:57841"/>
        <dbReference type="ChEBI" id="CHEBI:58354"/>
        <dbReference type="ChEBI" id="CHEBI:456216"/>
        <dbReference type="EC" id="2.7.4.7"/>
    </reaction>
</comment>
<comment type="catalytic activity">
    <reaction evidence="1">
        <text>4-amino-5-hydroxymethyl-2-methylpyrimidine + ATP = 4-amino-2-methyl-5-(phosphooxymethyl)pyrimidine + ADP + H(+)</text>
        <dbReference type="Rhea" id="RHEA:23096"/>
        <dbReference type="ChEBI" id="CHEBI:15378"/>
        <dbReference type="ChEBI" id="CHEBI:16892"/>
        <dbReference type="ChEBI" id="CHEBI:30616"/>
        <dbReference type="ChEBI" id="CHEBI:58354"/>
        <dbReference type="ChEBI" id="CHEBI:456216"/>
        <dbReference type="EC" id="2.7.1.49"/>
    </reaction>
</comment>
<evidence type="ECO:0000256" key="9">
    <source>
        <dbReference type="ARBA" id="ARBA00022741"/>
    </source>
</evidence>
<accession>A0A846ZD73</accession>
<dbReference type="InterPro" id="IPR004399">
    <property type="entry name" value="HMP/HMP-P_kinase_dom"/>
</dbReference>
<comment type="caution">
    <text evidence="17">The sequence shown here is derived from an EMBL/GenBank/DDBJ whole genome shotgun (WGS) entry which is preliminary data.</text>
</comment>
<dbReference type="SUPFAM" id="SSF53613">
    <property type="entry name" value="Ribokinase-like"/>
    <property type="match status" value="1"/>
</dbReference>
<feature type="domain" description="Pyridoxamine kinase/Phosphomethylpyrimidine kinase" evidence="16">
    <location>
        <begin position="15"/>
        <end position="260"/>
    </location>
</feature>
<dbReference type="GO" id="GO:0005524">
    <property type="term" value="F:ATP binding"/>
    <property type="evidence" value="ECO:0007669"/>
    <property type="project" value="UniProtKB-KW"/>
</dbReference>
<evidence type="ECO:0000256" key="5">
    <source>
        <dbReference type="ARBA" id="ARBA00012135"/>
    </source>
</evidence>
<dbReference type="AlphaFoldDB" id="A0A846ZD73"/>
<reference evidence="17 18" key="1">
    <citation type="submission" date="2020-04" db="EMBL/GenBank/DDBJ databases">
        <title>MicrobeNet Type strains.</title>
        <authorList>
            <person name="Nicholson A.C."/>
        </authorList>
    </citation>
    <scope>NUCLEOTIDE SEQUENCE [LARGE SCALE GENOMIC DNA]</scope>
    <source>
        <strain evidence="17 18">CCUG 54536</strain>
    </source>
</reference>
<evidence type="ECO:0000256" key="6">
    <source>
        <dbReference type="ARBA" id="ARBA00012963"/>
    </source>
</evidence>
<protein>
    <recommendedName>
        <fullName evidence="7">Hydroxymethylpyrimidine/phosphomethylpyrimidine kinase</fullName>
        <ecNumber evidence="5">2.7.1.49</ecNumber>
        <ecNumber evidence="6">2.7.4.7</ecNumber>
    </recommendedName>
    <alternativeName>
        <fullName evidence="14">Hydroxymethylpyrimidine kinase</fullName>
    </alternativeName>
    <alternativeName>
        <fullName evidence="15">Hydroxymethylpyrimidine phosphate kinase</fullName>
    </alternativeName>
</protein>
<dbReference type="EC" id="2.7.1.49" evidence="5"/>
<evidence type="ECO:0000256" key="2">
    <source>
        <dbReference type="ARBA" id="ARBA00000565"/>
    </source>
</evidence>
<dbReference type="EC" id="2.7.4.7" evidence="6"/>
<gene>
    <name evidence="17" type="primary">thiD</name>
    <name evidence="17" type="ORF">HF966_06995</name>
</gene>
<evidence type="ECO:0000256" key="3">
    <source>
        <dbReference type="ARBA" id="ARBA00004769"/>
    </source>
</evidence>
<evidence type="ECO:0000256" key="4">
    <source>
        <dbReference type="ARBA" id="ARBA00009879"/>
    </source>
</evidence>
<keyword evidence="9" id="KW-0547">Nucleotide-binding</keyword>
<dbReference type="PANTHER" id="PTHR20858:SF17">
    <property type="entry name" value="HYDROXYMETHYLPYRIMIDINE_PHOSPHOMETHYLPYRIMIDINE KINASE THI20-RELATED"/>
    <property type="match status" value="1"/>
</dbReference>
<evidence type="ECO:0000256" key="1">
    <source>
        <dbReference type="ARBA" id="ARBA00000151"/>
    </source>
</evidence>
<dbReference type="Proteomes" id="UP000590460">
    <property type="component" value="Unassembled WGS sequence"/>
</dbReference>
<dbReference type="NCBIfam" id="TIGR00097">
    <property type="entry name" value="HMP-P_kinase"/>
    <property type="match status" value="1"/>
</dbReference>
<dbReference type="InterPro" id="IPR029056">
    <property type="entry name" value="Ribokinase-like"/>
</dbReference>
<dbReference type="GO" id="GO:0008972">
    <property type="term" value="F:phosphomethylpyrimidine kinase activity"/>
    <property type="evidence" value="ECO:0007669"/>
    <property type="project" value="UniProtKB-EC"/>
</dbReference>
<keyword evidence="8 17" id="KW-0808">Transferase</keyword>
<keyword evidence="12" id="KW-0784">Thiamine biosynthesis</keyword>
<dbReference type="CDD" id="cd01169">
    <property type="entry name" value="HMPP_kinase"/>
    <property type="match status" value="1"/>
</dbReference>
<keyword evidence="11" id="KW-0067">ATP-binding</keyword>
<evidence type="ECO:0000256" key="14">
    <source>
        <dbReference type="ARBA" id="ARBA00042102"/>
    </source>
</evidence>
<comment type="similarity">
    <text evidence="4">Belongs to the ThiD family.</text>
</comment>
<dbReference type="PANTHER" id="PTHR20858">
    <property type="entry name" value="PHOSPHOMETHYLPYRIMIDINE KINASE"/>
    <property type="match status" value="1"/>
</dbReference>
<evidence type="ECO:0000256" key="7">
    <source>
        <dbReference type="ARBA" id="ARBA00019161"/>
    </source>
</evidence>
<dbReference type="RefSeq" id="WP_168677414.1">
    <property type="nucleotide sequence ID" value="NZ_BPKV01000008.1"/>
</dbReference>
<name>A0A846ZD73_9LACO</name>
<evidence type="ECO:0000256" key="8">
    <source>
        <dbReference type="ARBA" id="ARBA00022679"/>
    </source>
</evidence>